<keyword evidence="3" id="KW-1185">Reference proteome</keyword>
<evidence type="ECO:0000313" key="2">
    <source>
        <dbReference type="EMBL" id="RSH89828.1"/>
    </source>
</evidence>
<dbReference type="OrthoDB" id="19653at2759"/>
<dbReference type="AlphaFoldDB" id="A0A427YFG2"/>
<comment type="caution">
    <text evidence="2">The sequence shown here is derived from an EMBL/GenBank/DDBJ whole genome shotgun (WGS) entry which is preliminary data.</text>
</comment>
<dbReference type="Pfam" id="PF07859">
    <property type="entry name" value="Abhydrolase_3"/>
    <property type="match status" value="1"/>
</dbReference>
<dbReference type="InterPro" id="IPR029058">
    <property type="entry name" value="AB_hydrolase_fold"/>
</dbReference>
<accession>A0A427YFG2</accession>
<dbReference type="InterPro" id="IPR050466">
    <property type="entry name" value="Carboxylest/Gibb_receptor"/>
</dbReference>
<dbReference type="InterPro" id="IPR013094">
    <property type="entry name" value="AB_hydrolase_3"/>
</dbReference>
<sequence>MTQLPPIPNDFSDHKYAVKHGVPLWLRVYPSSGGSSGSRTGSLTLAEVKSGVSAPWLLWVHGGAYCSGQHYQLRTWLLPLLHPLGVHVVSVAHRFIPQVSMEDMLQDCLDAVAWCKKNLASVLDPRGRCDVERFGLGGDSAGGGLAALLAHRLQAARVLINVYGVTDLVLQQKLYDAQPPAAQQWKGDVSEEEMAEIIADHDPSHAVTATTNLWNLASLTPSTISQGPGAVARGLKDVWKVSDEEWMYNDRVKHQWDVKSYVGHQKLMVTLPLRLTPDMTASEREEKMKAYSPNYLLATNPTQSKNMAFELRKKGVEVEELYCEGVDHGWDNIYTSPADQGWAEFIEPIGRLVKRHLCSDGKVV</sequence>
<feature type="domain" description="Alpha/beta hydrolase fold-3" evidence="1">
    <location>
        <begin position="57"/>
        <end position="223"/>
    </location>
</feature>
<evidence type="ECO:0000313" key="3">
    <source>
        <dbReference type="Proteomes" id="UP000279259"/>
    </source>
</evidence>
<dbReference type="SUPFAM" id="SSF53474">
    <property type="entry name" value="alpha/beta-Hydrolases"/>
    <property type="match status" value="1"/>
</dbReference>
<proteinExistence type="predicted"/>
<gene>
    <name evidence="2" type="ORF">EHS25_001814</name>
</gene>
<name>A0A427YFG2_9TREE</name>
<dbReference type="PANTHER" id="PTHR23024:SF24">
    <property type="entry name" value="ALPHA_BETA HYDROLASE FOLD-3 DOMAIN-CONTAINING PROTEIN"/>
    <property type="match status" value="1"/>
</dbReference>
<protein>
    <recommendedName>
        <fullName evidence="1">Alpha/beta hydrolase fold-3 domain-containing protein</fullName>
    </recommendedName>
</protein>
<dbReference type="Proteomes" id="UP000279259">
    <property type="component" value="Unassembled WGS sequence"/>
</dbReference>
<organism evidence="2 3">
    <name type="scientific">Saitozyma podzolica</name>
    <dbReference type="NCBI Taxonomy" id="1890683"/>
    <lineage>
        <taxon>Eukaryota</taxon>
        <taxon>Fungi</taxon>
        <taxon>Dikarya</taxon>
        <taxon>Basidiomycota</taxon>
        <taxon>Agaricomycotina</taxon>
        <taxon>Tremellomycetes</taxon>
        <taxon>Tremellales</taxon>
        <taxon>Trimorphomycetaceae</taxon>
        <taxon>Saitozyma</taxon>
    </lineage>
</organism>
<evidence type="ECO:0000259" key="1">
    <source>
        <dbReference type="Pfam" id="PF07859"/>
    </source>
</evidence>
<dbReference type="Gene3D" id="3.40.50.1820">
    <property type="entry name" value="alpha/beta hydrolase"/>
    <property type="match status" value="1"/>
</dbReference>
<dbReference type="EMBL" id="RSCD01000012">
    <property type="protein sequence ID" value="RSH89828.1"/>
    <property type="molecule type" value="Genomic_DNA"/>
</dbReference>
<reference evidence="2 3" key="1">
    <citation type="submission" date="2018-11" db="EMBL/GenBank/DDBJ databases">
        <title>Genome sequence of Saitozyma podzolica DSM 27192.</title>
        <authorList>
            <person name="Aliyu H."/>
            <person name="Gorte O."/>
            <person name="Ochsenreither K."/>
        </authorList>
    </citation>
    <scope>NUCLEOTIDE SEQUENCE [LARGE SCALE GENOMIC DNA]</scope>
    <source>
        <strain evidence="2 3">DSM 27192</strain>
    </source>
</reference>
<dbReference type="GO" id="GO:0016787">
    <property type="term" value="F:hydrolase activity"/>
    <property type="evidence" value="ECO:0007669"/>
    <property type="project" value="InterPro"/>
</dbReference>
<dbReference type="STRING" id="1890683.A0A427YFG2"/>
<dbReference type="PANTHER" id="PTHR23024">
    <property type="entry name" value="ARYLACETAMIDE DEACETYLASE"/>
    <property type="match status" value="1"/>
</dbReference>